<dbReference type="InterPro" id="IPR049704">
    <property type="entry name" value="Aminotrans_3_PPA_site"/>
</dbReference>
<evidence type="ECO:0000256" key="7">
    <source>
        <dbReference type="ARBA" id="ARBA00022679"/>
    </source>
</evidence>
<dbReference type="NCBIfam" id="NF005443">
    <property type="entry name" value="PRK07030.1"/>
    <property type="match status" value="1"/>
</dbReference>
<comment type="pathway">
    <text evidence="3 13">Cofactor biosynthesis; biotin biosynthesis; 7,8-diaminononanoate from 8-amino-7-oxononanoate (SAM route): step 1/1.</text>
</comment>
<dbReference type="GO" id="GO:0030170">
    <property type="term" value="F:pyridoxal phosphate binding"/>
    <property type="evidence" value="ECO:0007669"/>
    <property type="project" value="UniProtKB-UniRule"/>
</dbReference>
<dbReference type="Gene3D" id="3.40.640.10">
    <property type="entry name" value="Type I PLP-dependent aspartate aminotransferase-like (Major domain)"/>
    <property type="match status" value="1"/>
</dbReference>
<name>A0A1H6REI3_9GAMM</name>
<keyword evidence="9 13" id="KW-0093">Biotin biosynthesis</keyword>
<evidence type="ECO:0000256" key="3">
    <source>
        <dbReference type="ARBA" id="ARBA00005063"/>
    </source>
</evidence>
<dbReference type="Proteomes" id="UP000199005">
    <property type="component" value="Unassembled WGS sequence"/>
</dbReference>
<evidence type="ECO:0000256" key="6">
    <source>
        <dbReference type="ARBA" id="ARBA00022576"/>
    </source>
</evidence>
<comment type="cofactor">
    <cofactor evidence="1 13">
        <name>pyridoxal 5'-phosphate</name>
        <dbReference type="ChEBI" id="CHEBI:597326"/>
    </cofactor>
</comment>
<evidence type="ECO:0000256" key="5">
    <source>
        <dbReference type="ARBA" id="ARBA00022490"/>
    </source>
</evidence>
<dbReference type="GO" id="GO:0009102">
    <property type="term" value="P:biotin biosynthetic process"/>
    <property type="evidence" value="ECO:0007669"/>
    <property type="project" value="UniProtKB-UniRule"/>
</dbReference>
<evidence type="ECO:0000256" key="9">
    <source>
        <dbReference type="ARBA" id="ARBA00022756"/>
    </source>
</evidence>
<evidence type="ECO:0000256" key="4">
    <source>
        <dbReference type="ARBA" id="ARBA00011738"/>
    </source>
</evidence>
<dbReference type="PROSITE" id="PS00600">
    <property type="entry name" value="AA_TRANSFER_CLASS_3"/>
    <property type="match status" value="1"/>
</dbReference>
<feature type="binding site" evidence="13">
    <location>
        <position position="284"/>
    </location>
    <ligand>
        <name>substrate</name>
    </ligand>
</feature>
<dbReference type="HAMAP" id="MF_00834">
    <property type="entry name" value="BioA"/>
    <property type="match status" value="1"/>
</dbReference>
<evidence type="ECO:0000256" key="10">
    <source>
        <dbReference type="ARBA" id="ARBA00022898"/>
    </source>
</evidence>
<dbReference type="Pfam" id="PF00202">
    <property type="entry name" value="Aminotran_3"/>
    <property type="match status" value="1"/>
</dbReference>
<feature type="binding site" evidence="13">
    <location>
        <begin position="116"/>
        <end position="117"/>
    </location>
    <ligand>
        <name>pyridoxal 5'-phosphate</name>
        <dbReference type="ChEBI" id="CHEBI:597326"/>
    </ligand>
</feature>
<dbReference type="NCBIfam" id="NF004624">
    <property type="entry name" value="PRK05964.1"/>
    <property type="match status" value="1"/>
</dbReference>
<keyword evidence="10 13" id="KW-0663">Pyridoxal phosphate</keyword>
<evidence type="ECO:0000256" key="2">
    <source>
        <dbReference type="ARBA" id="ARBA00004496"/>
    </source>
</evidence>
<feature type="binding site" evidence="13">
    <location>
        <position position="319"/>
    </location>
    <ligand>
        <name>substrate</name>
    </ligand>
</feature>
<feature type="site" description="Participates in the substrate recognition with KAPA and in a stacking interaction with the adenine ring of SAM" evidence="13">
    <location>
        <position position="19"/>
    </location>
</feature>
<dbReference type="Gene3D" id="3.90.1150.10">
    <property type="entry name" value="Aspartate Aminotransferase, domain 1"/>
    <property type="match status" value="1"/>
</dbReference>
<dbReference type="SUPFAM" id="SSF53383">
    <property type="entry name" value="PLP-dependent transferases"/>
    <property type="match status" value="1"/>
</dbReference>
<protein>
    <recommendedName>
        <fullName evidence="13">Adenosylmethionine-8-amino-7-oxononanoate aminotransferase</fullName>
        <ecNumber evidence="13">2.6.1.62</ecNumber>
    </recommendedName>
    <alternativeName>
        <fullName evidence="13">7,8-diamino-pelargonic acid aminotransferase</fullName>
        <shortName evidence="13">DAPA AT</shortName>
        <shortName evidence="13">DAPA aminotransferase</shortName>
    </alternativeName>
    <alternativeName>
        <fullName evidence="13">7,8-diaminononanoate synthase</fullName>
        <shortName evidence="13">DANS</shortName>
    </alternativeName>
    <alternativeName>
        <fullName evidence="13">Diaminopelargonic acid synthase</fullName>
    </alternativeName>
</protein>
<feature type="modified residue" description="N6-(pyridoxal phosphate)lysine" evidence="13">
    <location>
        <position position="284"/>
    </location>
</feature>
<dbReference type="EC" id="2.6.1.62" evidence="13"/>
<dbReference type="EMBL" id="FNYO01000007">
    <property type="protein sequence ID" value="SEI50005.1"/>
    <property type="molecule type" value="Genomic_DNA"/>
</dbReference>
<dbReference type="InterPro" id="IPR015424">
    <property type="entry name" value="PyrdxlP-dep_Trfase"/>
</dbReference>
<feature type="binding site" evidence="13">
    <location>
        <begin position="320"/>
        <end position="321"/>
    </location>
    <ligand>
        <name>pyridoxal 5'-phosphate</name>
        <dbReference type="ChEBI" id="CHEBI:597326"/>
    </ligand>
</feature>
<evidence type="ECO:0000256" key="11">
    <source>
        <dbReference type="ARBA" id="ARBA00048449"/>
    </source>
</evidence>
<dbReference type="UniPathway" id="UPA00078">
    <property type="reaction ID" value="UER00160"/>
</dbReference>
<dbReference type="InterPro" id="IPR005815">
    <property type="entry name" value="BioA"/>
</dbReference>
<dbReference type="RefSeq" id="WP_090897467.1">
    <property type="nucleotide sequence ID" value="NZ_FNYO01000007.1"/>
</dbReference>
<dbReference type="InterPro" id="IPR005814">
    <property type="entry name" value="Aminotrans_3"/>
</dbReference>
<evidence type="ECO:0000313" key="14">
    <source>
        <dbReference type="EMBL" id="SEI50005.1"/>
    </source>
</evidence>
<gene>
    <name evidence="13" type="primary">bioA</name>
    <name evidence="14" type="ORF">SAMN04244579_00867</name>
</gene>
<dbReference type="PANTHER" id="PTHR42684:SF17">
    <property type="entry name" value="ADENOSYLMETHIONINE-8-AMINO-7-OXONONANOATE AMINOTRANSFERASE"/>
    <property type="match status" value="1"/>
</dbReference>
<feature type="binding site" evidence="13">
    <location>
        <position position="149"/>
    </location>
    <ligand>
        <name>substrate</name>
    </ligand>
</feature>
<dbReference type="InterPro" id="IPR015421">
    <property type="entry name" value="PyrdxlP-dep_Trfase_major"/>
</dbReference>
<comment type="function">
    <text evidence="13">Catalyzes the transfer of the alpha-amino group from S-adenosyl-L-methionine (SAM) to 7-keto-8-aminopelargonic acid (KAPA) to form 7,8-diaminopelargonic acid (DAPA). It is the only aminotransferase known to utilize SAM as an amino donor.</text>
</comment>
<comment type="subcellular location">
    <subcellularLocation>
        <location evidence="2 13">Cytoplasm</location>
    </subcellularLocation>
</comment>
<proteinExistence type="inferred from homology"/>
<keyword evidence="8 13" id="KW-0949">S-adenosyl-L-methionine</keyword>
<sequence>MSLNADWMQRDLAVLWHPCTQMKDHERLPLIPIRRGEGVWLEDFDGKRYLDAVSSWWVNVFGHANPRINARIKAQVDQLEHVMLAGFSHRPVIELSERLVAITPPGLERVFYADNGSSGIEVALKMSFHYWRNGGRTEKKRFVTLTNSYHGETVAAMSVGDVALFTDTYKPLLLDTLKVPSPDCYLRPEGVSWEEHSRTLFAHMEQTLAEHHGEIAAVIVEPLIQGAGGMRMYHPIYLRLLREACDRHGVHLILDEIAVGFGRTGTMFACEQAGIAPDFLVLSKALTGGYLPMAAVLTTDDVYQAFYADYATLRAFLHSHTYTGNPLACAAALATLDIFRDDEVIEKNKALAARMAQATEHLKDHPQVAEVRQTGMALAIEMVQDKPSKTPYPWQERRGLAVYRHALSRGALLRPLGSVVYFLPPYVITPEQIDFLAEVATEGIDFATRSAVSVAMPAGAPAEFRDPG</sequence>
<dbReference type="AlphaFoldDB" id="A0A1H6REI3"/>
<accession>A0A1H6REI3</accession>
<dbReference type="FunFam" id="3.40.640.10:FF:000078">
    <property type="entry name" value="Adenosylmethionine-8-amino-7-oxononanoate aminotransferase"/>
    <property type="match status" value="1"/>
</dbReference>
<dbReference type="PANTHER" id="PTHR42684">
    <property type="entry name" value="ADENOSYLMETHIONINE-8-AMINO-7-OXONONANOATE AMINOTRANSFERASE"/>
    <property type="match status" value="1"/>
</dbReference>
<dbReference type="STRING" id="170623.SAMN04244579_00867"/>
<evidence type="ECO:0000313" key="15">
    <source>
        <dbReference type="Proteomes" id="UP000199005"/>
    </source>
</evidence>
<comment type="subunit">
    <text evidence="4 13">Homodimer.</text>
</comment>
<reference evidence="14 15" key="1">
    <citation type="submission" date="2016-10" db="EMBL/GenBank/DDBJ databases">
        <authorList>
            <person name="de Groot N.N."/>
        </authorList>
    </citation>
    <scope>NUCLEOTIDE SEQUENCE [LARGE SCALE GENOMIC DNA]</scope>
    <source>
        <strain evidence="14 15">DSM 1041</strain>
    </source>
</reference>
<keyword evidence="6 13" id="KW-0032">Aminotransferase</keyword>
<dbReference type="CDD" id="cd00610">
    <property type="entry name" value="OAT_like"/>
    <property type="match status" value="1"/>
</dbReference>
<keyword evidence="5 13" id="KW-0963">Cytoplasm</keyword>
<dbReference type="GO" id="GO:0004015">
    <property type="term" value="F:adenosylmethionine-8-amino-7-oxononanoate transaminase activity"/>
    <property type="evidence" value="ECO:0007669"/>
    <property type="project" value="UniProtKB-UniRule"/>
</dbReference>
<dbReference type="GO" id="GO:0005737">
    <property type="term" value="C:cytoplasm"/>
    <property type="evidence" value="ECO:0007669"/>
    <property type="project" value="UniProtKB-SubCell"/>
</dbReference>
<feature type="binding site" evidence="13">
    <location>
        <position position="255"/>
    </location>
    <ligand>
        <name>pyridoxal 5'-phosphate</name>
        <dbReference type="ChEBI" id="CHEBI:597326"/>
    </ligand>
</feature>
<comment type="catalytic activity">
    <reaction evidence="11 13">
        <text>(8S)-8-amino-7-oxononanoate + S-adenosyl-L-methionine = S-adenosyl-4-methylsulfanyl-2-oxobutanoate + (7R,8S)-7,8-diammoniononanoate</text>
        <dbReference type="Rhea" id="RHEA:16861"/>
        <dbReference type="ChEBI" id="CHEBI:16490"/>
        <dbReference type="ChEBI" id="CHEBI:59789"/>
        <dbReference type="ChEBI" id="CHEBI:149468"/>
        <dbReference type="ChEBI" id="CHEBI:149469"/>
        <dbReference type="EC" id="2.6.1.62"/>
    </reaction>
</comment>
<feature type="binding site" evidence="13">
    <location>
        <position position="56"/>
    </location>
    <ligand>
        <name>substrate</name>
    </ligand>
</feature>
<organism evidence="14 15">
    <name type="scientific">Azotobacter beijerinckii</name>
    <dbReference type="NCBI Taxonomy" id="170623"/>
    <lineage>
        <taxon>Bacteria</taxon>
        <taxon>Pseudomonadati</taxon>
        <taxon>Pseudomonadota</taxon>
        <taxon>Gammaproteobacteria</taxon>
        <taxon>Pseudomonadales</taxon>
        <taxon>Pseudomonadaceae</taxon>
        <taxon>Azotobacter</taxon>
    </lineage>
</organism>
<evidence type="ECO:0000256" key="1">
    <source>
        <dbReference type="ARBA" id="ARBA00001933"/>
    </source>
</evidence>
<comment type="similarity">
    <text evidence="12 13">Belongs to the class-III pyridoxal-phosphate-dependent aminotransferase family. BioA subfamily.</text>
</comment>
<evidence type="ECO:0000256" key="13">
    <source>
        <dbReference type="HAMAP-Rule" id="MF_00834"/>
    </source>
</evidence>
<dbReference type="NCBIfam" id="TIGR00508">
    <property type="entry name" value="bioA"/>
    <property type="match status" value="1"/>
</dbReference>
<feature type="binding site" evidence="13">
    <location>
        <position position="414"/>
    </location>
    <ligand>
        <name>substrate</name>
    </ligand>
</feature>
<evidence type="ECO:0000256" key="12">
    <source>
        <dbReference type="ARBA" id="ARBA00060970"/>
    </source>
</evidence>
<keyword evidence="7 13" id="KW-0808">Transferase</keyword>
<evidence type="ECO:0000256" key="8">
    <source>
        <dbReference type="ARBA" id="ARBA00022691"/>
    </source>
</evidence>
<dbReference type="InterPro" id="IPR015422">
    <property type="entry name" value="PyrdxlP-dep_Trfase_small"/>
</dbReference>